<dbReference type="PANTHER" id="PTHR10030:SF37">
    <property type="entry name" value="ALPHA-L-FUCOSIDASE-RELATED"/>
    <property type="match status" value="1"/>
</dbReference>
<dbReference type="Gene3D" id="2.60.40.1180">
    <property type="entry name" value="Golgi alpha-mannosidase II"/>
    <property type="match status" value="1"/>
</dbReference>
<evidence type="ECO:0000256" key="7">
    <source>
        <dbReference type="SAM" id="SignalP"/>
    </source>
</evidence>
<dbReference type="SUPFAM" id="SSF49785">
    <property type="entry name" value="Galactose-binding domain-like"/>
    <property type="match status" value="1"/>
</dbReference>
<evidence type="ECO:0000313" key="9">
    <source>
        <dbReference type="EMBL" id="MCS3919384.1"/>
    </source>
</evidence>
<dbReference type="PRINTS" id="PR00741">
    <property type="entry name" value="GLHYDRLASE29"/>
</dbReference>
<evidence type="ECO:0000313" key="10">
    <source>
        <dbReference type="Proteomes" id="UP001204798"/>
    </source>
</evidence>
<dbReference type="EC" id="3.2.1.51" evidence="3"/>
<evidence type="ECO:0000256" key="3">
    <source>
        <dbReference type="ARBA" id="ARBA00012662"/>
    </source>
</evidence>
<keyword evidence="10" id="KW-1185">Reference proteome</keyword>
<keyword evidence="5 9" id="KW-0378">Hydrolase</keyword>
<comment type="caution">
    <text evidence="9">The sequence shown here is derived from an EMBL/GenBank/DDBJ whole genome shotgun (WGS) entry which is preliminary data.</text>
</comment>
<reference evidence="9 10" key="1">
    <citation type="submission" date="2022-08" db="EMBL/GenBank/DDBJ databases">
        <title>Bacterial and archaeal communities from various locations to study Microbial Dark Matter (Phase II).</title>
        <authorList>
            <person name="Stepanauskas R."/>
        </authorList>
    </citation>
    <scope>NUCLEOTIDE SEQUENCE [LARGE SCALE GENOMIC DNA]</scope>
    <source>
        <strain evidence="9 10">PD1</strain>
    </source>
</reference>
<feature type="chain" id="PRO_5047332900" description="alpha-L-fucosidase" evidence="7">
    <location>
        <begin position="25"/>
        <end position="565"/>
    </location>
</feature>
<dbReference type="RefSeq" id="WP_259095759.1">
    <property type="nucleotide sequence ID" value="NZ_CP130454.1"/>
</dbReference>
<dbReference type="PANTHER" id="PTHR10030">
    <property type="entry name" value="ALPHA-L-FUCOSIDASE"/>
    <property type="match status" value="1"/>
</dbReference>
<name>A0ABT2EN47_9BACT</name>
<feature type="signal peptide" evidence="7">
    <location>
        <begin position="1"/>
        <end position="24"/>
    </location>
</feature>
<dbReference type="SMART" id="SM00812">
    <property type="entry name" value="Alpha_L_fucos"/>
    <property type="match status" value="1"/>
</dbReference>
<dbReference type="InterPro" id="IPR000933">
    <property type="entry name" value="Glyco_hydro_29"/>
</dbReference>
<dbReference type="Gene3D" id="3.20.20.80">
    <property type="entry name" value="Glycosidases"/>
    <property type="match status" value="1"/>
</dbReference>
<keyword evidence="4 7" id="KW-0732">Signal</keyword>
<evidence type="ECO:0000256" key="2">
    <source>
        <dbReference type="ARBA" id="ARBA00007951"/>
    </source>
</evidence>
<organism evidence="9 10">
    <name type="scientific">Candidatus Fervidibacter sacchari</name>
    <dbReference type="NCBI Taxonomy" id="1448929"/>
    <lineage>
        <taxon>Bacteria</taxon>
        <taxon>Candidatus Fervidibacterota</taxon>
        <taxon>Candidatus Fervidibacter</taxon>
    </lineage>
</organism>
<dbReference type="InterPro" id="IPR008979">
    <property type="entry name" value="Galactose-bd-like_sf"/>
</dbReference>
<dbReference type="Proteomes" id="UP001204798">
    <property type="component" value="Unassembled WGS sequence"/>
</dbReference>
<dbReference type="Pfam" id="PF00754">
    <property type="entry name" value="F5_F8_type_C"/>
    <property type="match status" value="1"/>
</dbReference>
<proteinExistence type="inferred from homology"/>
<dbReference type="SUPFAM" id="SSF51445">
    <property type="entry name" value="(Trans)glycosidases"/>
    <property type="match status" value="1"/>
</dbReference>
<dbReference type="GO" id="GO:0004560">
    <property type="term" value="F:alpha-L-fucosidase activity"/>
    <property type="evidence" value="ECO:0007669"/>
    <property type="project" value="UniProtKB-EC"/>
</dbReference>
<evidence type="ECO:0000256" key="4">
    <source>
        <dbReference type="ARBA" id="ARBA00022729"/>
    </source>
</evidence>
<feature type="domain" description="F5/8 type C" evidence="8">
    <location>
        <begin position="415"/>
        <end position="563"/>
    </location>
</feature>
<evidence type="ECO:0000256" key="6">
    <source>
        <dbReference type="ARBA" id="ARBA00023295"/>
    </source>
</evidence>
<keyword evidence="6 9" id="KW-0326">Glycosidase</keyword>
<gene>
    <name evidence="9" type="ORF">M2350_001797</name>
</gene>
<dbReference type="InterPro" id="IPR013780">
    <property type="entry name" value="Glyco_hydro_b"/>
</dbReference>
<comment type="similarity">
    <text evidence="2">Belongs to the glycosyl hydrolase 29 family.</text>
</comment>
<evidence type="ECO:0000256" key="1">
    <source>
        <dbReference type="ARBA" id="ARBA00004071"/>
    </source>
</evidence>
<dbReference type="InterPro" id="IPR017853">
    <property type="entry name" value="GH"/>
</dbReference>
<accession>A0ABT2EN47</accession>
<protein>
    <recommendedName>
        <fullName evidence="3">alpha-L-fucosidase</fullName>
        <ecNumber evidence="3">3.2.1.51</ecNumber>
    </recommendedName>
</protein>
<dbReference type="InterPro" id="IPR016286">
    <property type="entry name" value="FUC_metazoa-typ"/>
</dbReference>
<comment type="function">
    <text evidence="1">Alpha-L-fucosidase is responsible for hydrolyzing the alpha-1,6-linked fucose joined to the reducing-end N-acetylglucosamine of the carbohydrate moieties of glycoproteins.</text>
</comment>
<dbReference type="Pfam" id="PF01120">
    <property type="entry name" value="Alpha_L_fucos"/>
    <property type="match status" value="1"/>
</dbReference>
<sequence>MKPKGICVWALLFLSAATFPILCAQKVVSSVPGETAEKYEARMKWWRDAKFGIFIHWGPVSLVGTEIGWSRGRQIPVDVYDNLYKKFNPQKFNPKEWARLFRDAGAKYVVIVTKHHDGFSMFDSALTDYDCMGTLAKRDFVGELVNACRQESLRVMFYYSLCDWYHPHYLPRPNYIQDPPGHQRDFRRYLEFMFGQIRELCEKYRPDGIWFDGGWEHKPEEWKAEELLKMIHQILPNAIINNRTGLPADYDTPEQKIGAFNMTRAWESCITLGTQWSWKPNDRIKSLRECLRLLISCAGGDGNLLLNVGPTPEGEIEERQAQRLREIGEWLKKFGEGIYGTRGGPFMPGRWGASTRKGNSIYLYVLNWDGDRLVFPNIEAKIVKADLLSGGEVKVVQTEQAITVIVPPKYQQEPVTVIRLDLDRPAITIQPRQGPEIPTPKARASNVFQNNPTFGADKAVDRDETTRWATDYGVHSAWLEVDLGKPMKVGGVRILEAAEFGERIRKFVVKCKVNDEWKTVLSGNKVGAEFICKFPPVTAQVWRLEILEATEGPTIYEFQLLSARE</sequence>
<dbReference type="InterPro" id="IPR057739">
    <property type="entry name" value="Glyco_hydro_29_N"/>
</dbReference>
<dbReference type="Gene3D" id="2.60.120.260">
    <property type="entry name" value="Galactose-binding domain-like"/>
    <property type="match status" value="1"/>
</dbReference>
<evidence type="ECO:0000256" key="5">
    <source>
        <dbReference type="ARBA" id="ARBA00022801"/>
    </source>
</evidence>
<evidence type="ECO:0000259" key="8">
    <source>
        <dbReference type="PROSITE" id="PS50022"/>
    </source>
</evidence>
<dbReference type="PROSITE" id="PS50022">
    <property type="entry name" value="FA58C_3"/>
    <property type="match status" value="1"/>
</dbReference>
<dbReference type="EMBL" id="JANUCP010000003">
    <property type="protein sequence ID" value="MCS3919384.1"/>
    <property type="molecule type" value="Genomic_DNA"/>
</dbReference>
<dbReference type="InterPro" id="IPR000421">
    <property type="entry name" value="FA58C"/>
</dbReference>